<feature type="compositionally biased region" description="Pro residues" evidence="1">
    <location>
        <begin position="605"/>
        <end position="615"/>
    </location>
</feature>
<dbReference type="GO" id="GO:0000785">
    <property type="term" value="C:chromatin"/>
    <property type="evidence" value="ECO:0007669"/>
    <property type="project" value="UniProtKB-ARBA"/>
</dbReference>
<sequence length="1731" mass="188630">MSWSCTDLVRTGQRICQWMLGRSPATPIAAAPKVPSGRELTELNRTSPCATVLRNTPNSHPRSSGVECIHSDRCADSQVDEIYSRCTLSDKMASTEDGADAMDIEVSPKNRTSVEHDIHQSLGSISNSVESLEMRADPDAQATVTDFLDFTEYLPSDMTRSLTLIGKLDQTYTEASINVHNLTSTWGKLPSIPAEERPSPVQLRADISDSLNHAVSSRVYAHAEAVRMSENVNRHYNRANTILAKLKNLLENYPAEEQKSPVATSKSQLVRAPRVMRNGDGEKVRRPRIPRITVPGEVLPPYDQFVAYSDDSDESSEEEDDESLGRTPARTTPAPRIKVVKTPKARPPKTPKAASSARPPKSAAGLAAAATPAVVLQPPPENAVIGSADAPWLQLTPWELARLRKRMKKNATWSPSDTMILRELKTLGRGIDAYKEAKKKAEDEGRVFDQVPAALAPDAEAGNKPIPEGAISAAALASDDIQLSNRGMKLNEAKKLKRESLAKQAAEEAEESARQFREAARLLMSHEASSSSAANNTNTTTTTTTTTTTNNNTTTPSTANNTTTNTAAEQPKGASKAKTPAKPKPNGNKRKRDSIPEAEAEKPEQPPVETPAPRPAPKRTKTETPVPLPHLRASLAAQPLTESTIPPPVLTPGSTAVTPKMTTPVPIPVPGQDGSATTGTGPAAAKPANTSAPASSPTGSVGPPPSVASTAPASILTKLPAETPIPPPILSPKKSTTPILPPVRDSAARRETRGDMAKKNQQQLDNPTPVPAPQVPQAQRSSSAAPSIKQSSSRAATPGTTPVPDGQGRRPSSRGKAMSQEPQPLLATDRPRRASTARNTPAPEQRQQSKRTRKPVPGIVSKTNAGGSSAVGKRKAAPKKKRAQKKEKGQPIEIELEEDDEGNPIDPKEPRYCDCNRVSFGEMIACDNETSSAMIGRRGGLHGTVRHMWGRRLLCVRLENPYPMQRVADTVDGSALIAHSSGWVLISGVEVLKEWKVGVVDGGPCARAFLVGDVYLKHPRACLPYPLLSFWELVDRAGVEKSLAQWATDHLKEHKRPLRIAVDAAHWQFKNVSDAQEAAIQQRSHPREKAILERLLPLMRLGIHVVFIFDGEQRPQIKRGSKRYGQRESTTVLIKNTLDHILVPWLQAPGEAEAECALLQQQGLVDAVWSEDGDCFMFGSTVVIRDLRDTKNHKSKEHARIFDMREIRRLKVGLYNDKSVACFAMLTGCDYAPSGLLGCGSRFAQELVKDGGLVESFYRIQTLPQRNQWRTRLRDSIEKITSLTDLHFNKDKSNIMTFPGLDALKNCRSPAVSTSDTLKRLPFLQGEWYGTHTTNSLATTIPWMQQYYFSRMTTIWWIRQFTPMVLNQRLLKGEVQALDLVAKVAQKRKERPTSSIELDPCNVFPGIENVFIESEGNLLVNRLRSDRELAGSPIENGKFDMLDAILGLGMSDKTYQAWRKKKRSPPAAKIHPAHSARAPLPPQMSLGSRVPFMNSFQANGGVLDDLTEPSNIAFGVGVAEVIPSDLLKLQEQILAECQANKIRTPAVEPRCNIRIGQGKSPTDSKHSEELISPLLVHKPAIPATTSPSVRSIPKAAAPASPADTRDKQMAKFEVKRRSKETSRSAGYDESIALRYGSAYSLDNDDTPCESASAKKRRLEKADVEDVRTEAPGVRARHMLLEVELDSSQDSIRATKAKGDGRCKPAVVGDDTGTSGARVHGGGTVDDPFEVS</sequence>
<dbReference type="Pfam" id="PF00867">
    <property type="entry name" value="XPG_I"/>
    <property type="match status" value="1"/>
</dbReference>
<feature type="compositionally biased region" description="Basic and acidic residues" evidence="1">
    <location>
        <begin position="1603"/>
        <end position="1622"/>
    </location>
</feature>
<dbReference type="InterPro" id="IPR006086">
    <property type="entry name" value="XPG-I_dom"/>
</dbReference>
<feature type="compositionally biased region" description="Low complexity" evidence="1">
    <location>
        <begin position="775"/>
        <end position="793"/>
    </location>
</feature>
<feature type="compositionally biased region" description="Acidic residues" evidence="1">
    <location>
        <begin position="310"/>
        <end position="322"/>
    </location>
</feature>
<dbReference type="SUPFAM" id="SSF88723">
    <property type="entry name" value="PIN domain-like"/>
    <property type="match status" value="1"/>
</dbReference>
<dbReference type="InterPro" id="IPR013083">
    <property type="entry name" value="Znf_RING/FYVE/PHD"/>
</dbReference>
<feature type="region of interest" description="Disordered" evidence="1">
    <location>
        <begin position="307"/>
        <end position="365"/>
    </location>
</feature>
<feature type="compositionally biased region" description="Basic residues" evidence="1">
    <location>
        <begin position="872"/>
        <end position="885"/>
    </location>
</feature>
<feature type="compositionally biased region" description="Low complexity" evidence="1">
    <location>
        <begin position="676"/>
        <end position="722"/>
    </location>
</feature>
<feature type="compositionally biased region" description="Basic and acidic residues" evidence="1">
    <location>
        <begin position="491"/>
        <end position="501"/>
    </location>
</feature>
<proteinExistence type="predicted"/>
<dbReference type="SMART" id="SM01408">
    <property type="entry name" value="ING"/>
    <property type="match status" value="1"/>
</dbReference>
<feature type="domain" description="Inhibitor of growth protein N-terminal histone-binding" evidence="3">
    <location>
        <begin position="143"/>
        <end position="246"/>
    </location>
</feature>
<evidence type="ECO:0000256" key="1">
    <source>
        <dbReference type="SAM" id="MobiDB-lite"/>
    </source>
</evidence>
<feature type="compositionally biased region" description="Acidic residues" evidence="1">
    <location>
        <begin position="894"/>
        <end position="903"/>
    </location>
</feature>
<feature type="compositionally biased region" description="Basic and acidic residues" evidence="1">
    <location>
        <begin position="593"/>
        <end position="604"/>
    </location>
</feature>
<evidence type="ECO:0000313" key="5">
    <source>
        <dbReference type="Proteomes" id="UP001239213"/>
    </source>
</evidence>
<dbReference type="SUPFAM" id="SSF47807">
    <property type="entry name" value="5' to 3' exonuclease, C-terminal subdomain"/>
    <property type="match status" value="1"/>
</dbReference>
<dbReference type="CDD" id="cd09870">
    <property type="entry name" value="PIN_YEN1"/>
    <property type="match status" value="1"/>
</dbReference>
<feature type="compositionally biased region" description="Low complexity" evidence="1">
    <location>
        <begin position="351"/>
        <end position="365"/>
    </location>
</feature>
<dbReference type="PRINTS" id="PR00853">
    <property type="entry name" value="XPGRADSUPER"/>
</dbReference>
<dbReference type="Proteomes" id="UP001239213">
    <property type="component" value="Unassembled WGS sequence"/>
</dbReference>
<dbReference type="InterPro" id="IPR024610">
    <property type="entry name" value="ING_N_histone-binding"/>
</dbReference>
<feature type="region of interest" description="Disordered" evidence="1">
    <location>
        <begin position="1585"/>
        <end position="1625"/>
    </location>
</feature>
<feature type="compositionally biased region" description="Basic and acidic residues" evidence="1">
    <location>
        <begin position="511"/>
        <end position="520"/>
    </location>
</feature>
<dbReference type="CDD" id="cd17017">
    <property type="entry name" value="ING_Yng1p"/>
    <property type="match status" value="1"/>
</dbReference>
<dbReference type="Gene3D" id="3.40.50.1010">
    <property type="entry name" value="5'-nuclease"/>
    <property type="match status" value="2"/>
</dbReference>
<feature type="compositionally biased region" description="Basic and acidic residues" evidence="1">
    <location>
        <begin position="746"/>
        <end position="758"/>
    </location>
</feature>
<feature type="region of interest" description="Disordered" evidence="1">
    <location>
        <begin position="1693"/>
        <end position="1731"/>
    </location>
</feature>
<accession>A0AAI9YCM3</accession>
<feature type="domain" description="XPG-I" evidence="2">
    <location>
        <begin position="1143"/>
        <end position="1212"/>
    </location>
</feature>
<dbReference type="InterPro" id="IPR006084">
    <property type="entry name" value="XPG/Rad2"/>
</dbReference>
<feature type="compositionally biased region" description="Low complexity" evidence="1">
    <location>
        <begin position="528"/>
        <end position="586"/>
    </location>
</feature>
<comment type="caution">
    <text evidence="4">The sequence shown here is derived from an EMBL/GenBank/DDBJ whole genome shotgun (WGS) entry which is preliminary data.</text>
</comment>
<feature type="region of interest" description="Disordered" evidence="1">
    <location>
        <begin position="1462"/>
        <end position="1482"/>
    </location>
</feature>
<dbReference type="PANTHER" id="PTHR11081:SF59">
    <property type="entry name" value="FI23547P1"/>
    <property type="match status" value="1"/>
</dbReference>
<protein>
    <submittedName>
        <fullName evidence="4">PHD-finger domain-containing protein</fullName>
    </submittedName>
</protein>
<gene>
    <name evidence="4" type="ORF">CCUS01_13178</name>
</gene>
<dbReference type="GO" id="GO:0017108">
    <property type="term" value="F:5'-flap endonuclease activity"/>
    <property type="evidence" value="ECO:0007669"/>
    <property type="project" value="TreeGrafter"/>
</dbReference>
<dbReference type="InterPro" id="IPR029060">
    <property type="entry name" value="PIN-like_dom_sf"/>
</dbReference>
<feature type="compositionally biased region" description="Low complexity" evidence="1">
    <location>
        <begin position="1593"/>
        <end position="1602"/>
    </location>
</feature>
<dbReference type="PANTHER" id="PTHR11081">
    <property type="entry name" value="FLAP ENDONUCLEASE FAMILY MEMBER"/>
    <property type="match status" value="1"/>
</dbReference>
<feature type="compositionally biased region" description="Polar residues" evidence="1">
    <location>
        <begin position="652"/>
        <end position="661"/>
    </location>
</feature>
<dbReference type="Gene3D" id="3.30.40.10">
    <property type="entry name" value="Zinc/RING finger domain, C3HC4 (zinc finger)"/>
    <property type="match status" value="1"/>
</dbReference>
<dbReference type="SMART" id="SM00484">
    <property type="entry name" value="XPGI"/>
    <property type="match status" value="1"/>
</dbReference>
<dbReference type="GO" id="GO:0006281">
    <property type="term" value="P:DNA repair"/>
    <property type="evidence" value="ECO:0007669"/>
    <property type="project" value="UniProtKB-ARBA"/>
</dbReference>
<name>A0AAI9YCM3_9PEZI</name>
<feature type="region of interest" description="Disordered" evidence="1">
    <location>
        <begin position="491"/>
        <end position="908"/>
    </location>
</feature>
<evidence type="ECO:0000259" key="2">
    <source>
        <dbReference type="SMART" id="SM00484"/>
    </source>
</evidence>
<dbReference type="Gene3D" id="6.10.140.1740">
    <property type="match status" value="1"/>
</dbReference>
<evidence type="ECO:0000259" key="3">
    <source>
        <dbReference type="SMART" id="SM01408"/>
    </source>
</evidence>
<organism evidence="4 5">
    <name type="scientific">Colletotrichum cuscutae</name>
    <dbReference type="NCBI Taxonomy" id="1209917"/>
    <lineage>
        <taxon>Eukaryota</taxon>
        <taxon>Fungi</taxon>
        <taxon>Dikarya</taxon>
        <taxon>Ascomycota</taxon>
        <taxon>Pezizomycotina</taxon>
        <taxon>Sordariomycetes</taxon>
        <taxon>Hypocreomycetidae</taxon>
        <taxon>Glomerellales</taxon>
        <taxon>Glomerellaceae</taxon>
        <taxon>Colletotrichum</taxon>
        <taxon>Colletotrichum acutatum species complex</taxon>
    </lineage>
</organism>
<dbReference type="InterPro" id="IPR036279">
    <property type="entry name" value="5-3_exonuclease_C_sf"/>
</dbReference>
<feature type="compositionally biased region" description="Basic residues" evidence="1">
    <location>
        <begin position="338"/>
        <end position="349"/>
    </location>
</feature>
<keyword evidence="5" id="KW-1185">Reference proteome</keyword>
<dbReference type="EMBL" id="MPDP01000009">
    <property type="protein sequence ID" value="KAK1497391.1"/>
    <property type="molecule type" value="Genomic_DNA"/>
</dbReference>
<reference evidence="4" key="1">
    <citation type="submission" date="2016-11" db="EMBL/GenBank/DDBJ databases">
        <title>The genome sequence of Colletotrichum cuscutae.</title>
        <authorList>
            <person name="Baroncelli R."/>
        </authorList>
    </citation>
    <scope>NUCLEOTIDE SEQUENCE</scope>
    <source>
        <strain evidence="4">IMI 304802</strain>
    </source>
</reference>
<evidence type="ECO:0000313" key="4">
    <source>
        <dbReference type="EMBL" id="KAK1497391.1"/>
    </source>
</evidence>